<evidence type="ECO:0000313" key="1">
    <source>
        <dbReference type="EMBL" id="KAI4863349.1"/>
    </source>
</evidence>
<sequence length="141" mass="15577">MIALDAEHNTLSFVPSKSSYFFESVPCIDAAEEGYGAISFRMKAPLGASFALELQTKENCGSTEYKSTWHYMGGFSGETEQVVIPLSSFAGAKTSAIEAFNWATWEFYKERDFIWTLGDIELICNSSDQALEVRNDTAGVV</sequence>
<evidence type="ECO:0000313" key="2">
    <source>
        <dbReference type="Proteomes" id="UP001497700"/>
    </source>
</evidence>
<name>A0ACB9YVB7_9PEZI</name>
<gene>
    <name evidence="1" type="ORF">F4820DRAFT_427415</name>
</gene>
<organism evidence="1 2">
    <name type="scientific">Hypoxylon rubiginosum</name>
    <dbReference type="NCBI Taxonomy" id="110542"/>
    <lineage>
        <taxon>Eukaryota</taxon>
        <taxon>Fungi</taxon>
        <taxon>Dikarya</taxon>
        <taxon>Ascomycota</taxon>
        <taxon>Pezizomycotina</taxon>
        <taxon>Sordariomycetes</taxon>
        <taxon>Xylariomycetidae</taxon>
        <taxon>Xylariales</taxon>
        <taxon>Hypoxylaceae</taxon>
        <taxon>Hypoxylon</taxon>
    </lineage>
</organism>
<comment type="caution">
    <text evidence="1">The sequence shown here is derived from an EMBL/GenBank/DDBJ whole genome shotgun (WGS) entry which is preliminary data.</text>
</comment>
<proteinExistence type="predicted"/>
<dbReference type="EMBL" id="MU393506">
    <property type="protein sequence ID" value="KAI4863349.1"/>
    <property type="molecule type" value="Genomic_DNA"/>
</dbReference>
<protein>
    <submittedName>
        <fullName evidence="1">Uncharacterized protein</fullName>
    </submittedName>
</protein>
<accession>A0ACB9YVB7</accession>
<reference evidence="1 2" key="1">
    <citation type="journal article" date="2022" name="New Phytol.">
        <title>Ecological generalism drives hyperdiversity of secondary metabolite gene clusters in xylarialean endophytes.</title>
        <authorList>
            <person name="Franco M.E.E."/>
            <person name="Wisecaver J.H."/>
            <person name="Arnold A.E."/>
            <person name="Ju Y.M."/>
            <person name="Slot J.C."/>
            <person name="Ahrendt S."/>
            <person name="Moore L.P."/>
            <person name="Eastman K.E."/>
            <person name="Scott K."/>
            <person name="Konkel Z."/>
            <person name="Mondo S.J."/>
            <person name="Kuo A."/>
            <person name="Hayes R.D."/>
            <person name="Haridas S."/>
            <person name="Andreopoulos B."/>
            <person name="Riley R."/>
            <person name="LaButti K."/>
            <person name="Pangilinan J."/>
            <person name="Lipzen A."/>
            <person name="Amirebrahimi M."/>
            <person name="Yan J."/>
            <person name="Adam C."/>
            <person name="Keymanesh K."/>
            <person name="Ng V."/>
            <person name="Louie K."/>
            <person name="Northen T."/>
            <person name="Drula E."/>
            <person name="Henrissat B."/>
            <person name="Hsieh H.M."/>
            <person name="Youens-Clark K."/>
            <person name="Lutzoni F."/>
            <person name="Miadlikowska J."/>
            <person name="Eastwood D.C."/>
            <person name="Hamelin R.C."/>
            <person name="Grigoriev I.V."/>
            <person name="U'Ren J.M."/>
        </authorList>
    </citation>
    <scope>NUCLEOTIDE SEQUENCE [LARGE SCALE GENOMIC DNA]</scope>
    <source>
        <strain evidence="1 2">CBS 119005</strain>
    </source>
</reference>
<dbReference type="Proteomes" id="UP001497700">
    <property type="component" value="Unassembled WGS sequence"/>
</dbReference>
<keyword evidence="2" id="KW-1185">Reference proteome</keyword>